<sequence>FKLNYPRDAILKLRELEIYLESFKNNIDKLCRNLDKLHLKLKNSKCLKLRLWDSKSFKLIVVLKKEFNETTAKYSGFEDKIKNFKTFFEAQTNENKNTLRGGDQGLKEEDNPVSSEHFMETIFFQEAFKTLRDGNNFKSNLGDNLKMIERSLEEEEIKDQKITNILDFLYEVKYNYIKFSGIQDILENEFCPVKSKYIKAMNSDSNNLFKYLLNETERLSREVESILSEDIILELLCRKVCIVIEKKNFDIIKYFELKLSGQIMSSYEKAREDFIQVLRPHENCRNTIEELIEKLVFKKFEDVEISSDGLACLSLVSRNMSLESEALFYGLSGLHVLLYRNMNDLNQDLDLRAVDVKYPFLAISLASISEKMRGAKFNLIYFEYYGNKDDSFDNTDVTDKE</sequence>
<feature type="coiled-coil region" evidence="1">
    <location>
        <begin position="13"/>
        <end position="40"/>
    </location>
</feature>
<gene>
    <name evidence="2" type="ORF">H312_02930</name>
</gene>
<accession>A0A059EXB6</accession>
<evidence type="ECO:0000313" key="2">
    <source>
        <dbReference type="EMBL" id="KCZ79668.1"/>
    </source>
</evidence>
<dbReference type="OrthoDB" id="10391547at2759"/>
<dbReference type="VEuPathDB" id="MicrosporidiaDB:H312_02930"/>
<dbReference type="HOGENOM" id="CLU_037640_0_0_1"/>
<feature type="non-terminal residue" evidence="2">
    <location>
        <position position="1"/>
    </location>
</feature>
<reference evidence="2 3" key="2">
    <citation type="submission" date="2014-03" db="EMBL/GenBank/DDBJ databases">
        <title>The Genome Sequence of Anncaliia algerae insect isolate PRA339.</title>
        <authorList>
            <consortium name="The Broad Institute Genome Sequencing Platform"/>
            <consortium name="The Broad Institute Genome Sequencing Center for Infectious Disease"/>
            <person name="Cuomo C."/>
            <person name="Becnel J."/>
            <person name="Sanscrainte N."/>
            <person name="Walker B."/>
            <person name="Young S.K."/>
            <person name="Zeng Q."/>
            <person name="Gargeya S."/>
            <person name="Fitzgerald M."/>
            <person name="Haas B."/>
            <person name="Abouelleil A."/>
            <person name="Alvarado L."/>
            <person name="Arachchi H.M."/>
            <person name="Berlin A.M."/>
            <person name="Chapman S.B."/>
            <person name="Dewar J."/>
            <person name="Goldberg J."/>
            <person name="Griggs A."/>
            <person name="Gujja S."/>
            <person name="Hansen M."/>
            <person name="Howarth C."/>
            <person name="Imamovic A."/>
            <person name="Larimer J."/>
            <person name="McCowan C."/>
            <person name="Murphy C."/>
            <person name="Neiman D."/>
            <person name="Pearson M."/>
            <person name="Priest M."/>
            <person name="Roberts A."/>
            <person name="Saif S."/>
            <person name="Shea T."/>
            <person name="Sisk P."/>
            <person name="Sykes S."/>
            <person name="Wortman J."/>
            <person name="Nusbaum C."/>
            <person name="Birren B."/>
        </authorList>
    </citation>
    <scope>NUCLEOTIDE SEQUENCE [LARGE SCALE GENOMIC DNA]</scope>
    <source>
        <strain evidence="2 3">PRA339</strain>
    </source>
</reference>
<dbReference type="Proteomes" id="UP000030655">
    <property type="component" value="Unassembled WGS sequence"/>
</dbReference>
<evidence type="ECO:0000256" key="1">
    <source>
        <dbReference type="SAM" id="Coils"/>
    </source>
</evidence>
<reference evidence="3" key="1">
    <citation type="submission" date="2013-02" db="EMBL/GenBank/DDBJ databases">
        <authorList>
            <consortium name="The Broad Institute Genome Sequencing Platform"/>
            <person name="Cuomo C."/>
            <person name="Becnel J."/>
            <person name="Sanscrainte N."/>
            <person name="Walker B."/>
            <person name="Young S.K."/>
            <person name="Zeng Q."/>
            <person name="Gargeya S."/>
            <person name="Fitzgerald M."/>
            <person name="Haas B."/>
            <person name="Abouelleil A."/>
            <person name="Alvarado L."/>
            <person name="Arachchi H.M."/>
            <person name="Berlin A.M."/>
            <person name="Chapman S.B."/>
            <person name="Dewar J."/>
            <person name="Goldberg J."/>
            <person name="Griggs A."/>
            <person name="Gujja S."/>
            <person name="Hansen M."/>
            <person name="Howarth C."/>
            <person name="Imamovic A."/>
            <person name="Larimer J."/>
            <person name="McCowan C."/>
            <person name="Murphy C."/>
            <person name="Neiman D."/>
            <person name="Pearson M."/>
            <person name="Priest M."/>
            <person name="Roberts A."/>
            <person name="Saif S."/>
            <person name="Shea T."/>
            <person name="Sisk P."/>
            <person name="Sykes S."/>
            <person name="Wortman J."/>
            <person name="Nusbaum C."/>
            <person name="Birren B."/>
        </authorList>
    </citation>
    <scope>NUCLEOTIDE SEQUENCE [LARGE SCALE GENOMIC DNA]</scope>
    <source>
        <strain evidence="3">PRA339</strain>
    </source>
</reference>
<organism evidence="2 3">
    <name type="scientific">Anncaliia algerae PRA339</name>
    <dbReference type="NCBI Taxonomy" id="1288291"/>
    <lineage>
        <taxon>Eukaryota</taxon>
        <taxon>Fungi</taxon>
        <taxon>Fungi incertae sedis</taxon>
        <taxon>Microsporidia</taxon>
        <taxon>Tubulinosematoidea</taxon>
        <taxon>Tubulinosematidae</taxon>
        <taxon>Anncaliia</taxon>
    </lineage>
</organism>
<name>A0A059EXB6_9MICR</name>
<proteinExistence type="predicted"/>
<protein>
    <submittedName>
        <fullName evidence="2">Uncharacterized protein</fullName>
    </submittedName>
</protein>
<dbReference type="EMBL" id="KK365241">
    <property type="protein sequence ID" value="KCZ79668.1"/>
    <property type="molecule type" value="Genomic_DNA"/>
</dbReference>
<evidence type="ECO:0000313" key="3">
    <source>
        <dbReference type="Proteomes" id="UP000030655"/>
    </source>
</evidence>
<keyword evidence="1" id="KW-0175">Coiled coil</keyword>
<dbReference type="AlphaFoldDB" id="A0A059EXB6"/>
<keyword evidence="3" id="KW-1185">Reference proteome</keyword>